<organism evidence="4 5">
    <name type="scientific">Flavobacterium sufflavum</name>
    <dbReference type="NCBI Taxonomy" id="1921138"/>
    <lineage>
        <taxon>Bacteria</taxon>
        <taxon>Pseudomonadati</taxon>
        <taxon>Bacteroidota</taxon>
        <taxon>Flavobacteriia</taxon>
        <taxon>Flavobacteriales</taxon>
        <taxon>Flavobacteriaceae</taxon>
        <taxon>Flavobacterium</taxon>
    </lineage>
</organism>
<dbReference type="InterPro" id="IPR036390">
    <property type="entry name" value="WH_DNA-bd_sf"/>
</dbReference>
<keyword evidence="2" id="KW-0238">DNA-binding</keyword>
<keyword evidence="5" id="KW-1185">Reference proteome</keyword>
<dbReference type="OrthoDB" id="1807857at2"/>
<comment type="caution">
    <text evidence="4">The sequence shown here is derived from an EMBL/GenBank/DDBJ whole genome shotgun (WGS) entry which is preliminary data.</text>
</comment>
<dbReference type="PANTHER" id="PTHR38465:SF1">
    <property type="entry name" value="HTH-TYPE TRANSCRIPTIONAL REGULATOR MJ1563-RELATED"/>
    <property type="match status" value="1"/>
</dbReference>
<evidence type="ECO:0000313" key="4">
    <source>
        <dbReference type="EMBL" id="RVT79674.1"/>
    </source>
</evidence>
<keyword evidence="1" id="KW-0805">Transcription regulation</keyword>
<reference evidence="4 5" key="1">
    <citation type="submission" date="2019-01" db="EMBL/GenBank/DDBJ databases">
        <authorList>
            <person name="Chen W.-M."/>
        </authorList>
    </citation>
    <scope>NUCLEOTIDE SEQUENCE [LARGE SCALE GENOMIC DNA]</scope>
    <source>
        <strain evidence="4 5">BBQ-12</strain>
    </source>
</reference>
<dbReference type="AlphaFoldDB" id="A0A437L303"/>
<dbReference type="SUPFAM" id="SSF46785">
    <property type="entry name" value="Winged helix' DNA-binding domain"/>
    <property type="match status" value="1"/>
</dbReference>
<keyword evidence="3" id="KW-0804">Transcription</keyword>
<proteinExistence type="predicted"/>
<evidence type="ECO:0000256" key="3">
    <source>
        <dbReference type="ARBA" id="ARBA00023163"/>
    </source>
</evidence>
<dbReference type="GO" id="GO:0003677">
    <property type="term" value="F:DNA binding"/>
    <property type="evidence" value="ECO:0007669"/>
    <property type="project" value="UniProtKB-KW"/>
</dbReference>
<protein>
    <submittedName>
        <fullName evidence="4">MarR family transcriptional regulator</fullName>
    </submittedName>
</protein>
<accession>A0A437L303</accession>
<evidence type="ECO:0000256" key="2">
    <source>
        <dbReference type="ARBA" id="ARBA00023125"/>
    </source>
</evidence>
<name>A0A437L303_9FLAO</name>
<dbReference type="Proteomes" id="UP000285211">
    <property type="component" value="Unassembled WGS sequence"/>
</dbReference>
<dbReference type="RefSeq" id="WP_128192993.1">
    <property type="nucleotide sequence ID" value="NZ_SACJ01000001.1"/>
</dbReference>
<evidence type="ECO:0000313" key="5">
    <source>
        <dbReference type="Proteomes" id="UP000285211"/>
    </source>
</evidence>
<dbReference type="Gene3D" id="1.10.10.10">
    <property type="entry name" value="Winged helix-like DNA-binding domain superfamily/Winged helix DNA-binding domain"/>
    <property type="match status" value="1"/>
</dbReference>
<dbReference type="InterPro" id="IPR052362">
    <property type="entry name" value="HTH-GbsR_regulator"/>
</dbReference>
<sequence>MPVQLSDKKLELIEELGMHFEKSGMQPAASRIFALLMISDQGELSFEDIYGILNMSKSAASNSINFLIASDQVDFITKPGERKRYFRCKLKSLKEGVQKMLESMDVFNSILKKVLEQRAEETEEFNKGLEDVVSYLDFMKMELPALFLKWENLKK</sequence>
<dbReference type="EMBL" id="SACJ01000001">
    <property type="protein sequence ID" value="RVT79674.1"/>
    <property type="molecule type" value="Genomic_DNA"/>
</dbReference>
<evidence type="ECO:0000256" key="1">
    <source>
        <dbReference type="ARBA" id="ARBA00023015"/>
    </source>
</evidence>
<dbReference type="InterPro" id="IPR036388">
    <property type="entry name" value="WH-like_DNA-bd_sf"/>
</dbReference>
<gene>
    <name evidence="4" type="ORF">EOD40_00755</name>
</gene>
<dbReference type="PANTHER" id="PTHR38465">
    <property type="entry name" value="HTH-TYPE TRANSCRIPTIONAL REGULATOR MJ1563-RELATED"/>
    <property type="match status" value="1"/>
</dbReference>